<dbReference type="InterPro" id="IPR027417">
    <property type="entry name" value="P-loop_NTPase"/>
</dbReference>
<dbReference type="EMBL" id="CAJVPS010036747">
    <property type="protein sequence ID" value="CAG8743912.1"/>
    <property type="molecule type" value="Genomic_DNA"/>
</dbReference>
<dbReference type="SUPFAM" id="SSF52540">
    <property type="entry name" value="P-loop containing nucleoside triphosphate hydrolases"/>
    <property type="match status" value="1"/>
</dbReference>
<organism evidence="1 2">
    <name type="scientific">Ambispora leptoticha</name>
    <dbReference type="NCBI Taxonomy" id="144679"/>
    <lineage>
        <taxon>Eukaryota</taxon>
        <taxon>Fungi</taxon>
        <taxon>Fungi incertae sedis</taxon>
        <taxon>Mucoromycota</taxon>
        <taxon>Glomeromycotina</taxon>
        <taxon>Glomeromycetes</taxon>
        <taxon>Archaeosporales</taxon>
        <taxon>Ambisporaceae</taxon>
        <taxon>Ambispora</taxon>
    </lineage>
</organism>
<dbReference type="CDD" id="cd18809">
    <property type="entry name" value="SF1_C_RecD"/>
    <property type="match status" value="1"/>
</dbReference>
<dbReference type="PANTHER" id="PTHR47642:SF5">
    <property type="entry name" value="ATP-DEPENDENT DNA HELICASE"/>
    <property type="match status" value="1"/>
</dbReference>
<dbReference type="Proteomes" id="UP000789508">
    <property type="component" value="Unassembled WGS sequence"/>
</dbReference>
<comment type="caution">
    <text evidence="1">The sequence shown here is derived from an EMBL/GenBank/DDBJ whole genome shotgun (WGS) entry which is preliminary data.</text>
</comment>
<reference evidence="1" key="1">
    <citation type="submission" date="2021-06" db="EMBL/GenBank/DDBJ databases">
        <authorList>
            <person name="Kallberg Y."/>
            <person name="Tangrot J."/>
            <person name="Rosling A."/>
        </authorList>
    </citation>
    <scope>NUCLEOTIDE SEQUENCE</scope>
    <source>
        <strain evidence="1">FL130A</strain>
    </source>
</reference>
<dbReference type="InterPro" id="IPR051055">
    <property type="entry name" value="PIF1_helicase"/>
</dbReference>
<dbReference type="OrthoDB" id="2428936at2759"/>
<protein>
    <submittedName>
        <fullName evidence="1">11190_t:CDS:1</fullName>
    </submittedName>
</protein>
<accession>A0A9N9NJL7</accession>
<evidence type="ECO:0000313" key="2">
    <source>
        <dbReference type="Proteomes" id="UP000789508"/>
    </source>
</evidence>
<keyword evidence="2" id="KW-1185">Reference proteome</keyword>
<dbReference type="PANTHER" id="PTHR47642">
    <property type="entry name" value="ATP-DEPENDENT DNA HELICASE"/>
    <property type="match status" value="1"/>
</dbReference>
<feature type="non-terminal residue" evidence="1">
    <location>
        <position position="1"/>
    </location>
</feature>
<gene>
    <name evidence="1" type="ORF">ALEPTO_LOCUS13062</name>
</gene>
<sequence length="46" mass="4883">IPLSLAWAITTHKSQGLTLPKAVIDISKKEFAAGLSFVAISCVRSL</sequence>
<evidence type="ECO:0000313" key="1">
    <source>
        <dbReference type="EMBL" id="CAG8743912.1"/>
    </source>
</evidence>
<name>A0A9N9NJL7_9GLOM</name>
<dbReference type="AlphaFoldDB" id="A0A9N9NJL7"/>
<proteinExistence type="predicted"/>